<evidence type="ECO:0000259" key="1">
    <source>
        <dbReference type="Pfam" id="PF01869"/>
    </source>
</evidence>
<dbReference type="AlphaFoldDB" id="A0A0S7BHY2"/>
<dbReference type="GO" id="GO:0016301">
    <property type="term" value="F:kinase activity"/>
    <property type="evidence" value="ECO:0007669"/>
    <property type="project" value="UniProtKB-KW"/>
</dbReference>
<reference evidence="2" key="1">
    <citation type="submission" date="2015-07" db="EMBL/GenBank/DDBJ databases">
        <title>Draft Genome Sequences of Anaerolinea thermolimosa IMO-1, Bellilinea caldifistulae GOMI-1, Leptolinea tardivitalis YMTK-2, Levilinea saccharolytica KIBI-1,Longilinea arvoryzae KOME-1, Previously Described as Members of the Anaerolineaceae (Chloroflexi).</title>
        <authorList>
            <person name="Sekiguchi Y."/>
            <person name="Ohashi A."/>
            <person name="Matsuura N."/>
            <person name="Tourlousse M.D."/>
        </authorList>
    </citation>
    <scope>NUCLEOTIDE SEQUENCE [LARGE SCALE GENOMIC DNA]</scope>
    <source>
        <strain evidence="2">KOME-1</strain>
    </source>
</reference>
<dbReference type="Pfam" id="PF01869">
    <property type="entry name" value="BcrAD_BadFG"/>
    <property type="match status" value="1"/>
</dbReference>
<organism evidence="2">
    <name type="scientific">Longilinea arvoryzae</name>
    <dbReference type="NCBI Taxonomy" id="360412"/>
    <lineage>
        <taxon>Bacteria</taxon>
        <taxon>Bacillati</taxon>
        <taxon>Chloroflexota</taxon>
        <taxon>Anaerolineae</taxon>
        <taxon>Anaerolineales</taxon>
        <taxon>Anaerolineaceae</taxon>
        <taxon>Longilinea</taxon>
    </lineage>
</organism>
<dbReference type="Proteomes" id="UP000055060">
    <property type="component" value="Unassembled WGS sequence"/>
</dbReference>
<keyword evidence="2" id="KW-0418">Kinase</keyword>
<feature type="domain" description="ATPase BadF/BadG/BcrA/BcrD type" evidence="1">
    <location>
        <begin position="6"/>
        <end position="300"/>
    </location>
</feature>
<gene>
    <name evidence="2" type="ORF">LARV_01501</name>
</gene>
<dbReference type="RefSeq" id="WP_075073064.1">
    <property type="nucleotide sequence ID" value="NZ_DF967972.1"/>
</dbReference>
<dbReference type="OrthoDB" id="9772633at2"/>
<dbReference type="EMBL" id="DF967972">
    <property type="protein sequence ID" value="GAP13746.1"/>
    <property type="molecule type" value="Genomic_DNA"/>
</dbReference>
<accession>A0A0S7BHY2</accession>
<sequence length="306" mass="31964">MSDYLIGIDGGGSKTAVVLARLDGSPMGRGEGGPSNYHAVGLENAFAALDEAISAAWMQAGIPEQPVSAVVLGMSGVDRPEDSTVFETWTARRFPGVHVKLVNDGQIALAAGTPQGWGVVVVSGTGSIIFGQDEHGRTARAGGWGPLFGDEGSGYRAALEAIQAVARAHDGRGPATSLTQRVLAFFQVTAPPDLIAAVYRPENSRAEIARLSRAVDEEALVGDLVAQRIVQRAAEELAAGVQSVAVQQLHLQTVPIALAGGFLVHGRSLQTAFLDRVKAIGIPLDSVDSVEEPVWGAVCLAMRMLK</sequence>
<dbReference type="CDD" id="cd24007">
    <property type="entry name" value="ASKHA_NBD_eukNAGK-like"/>
    <property type="match status" value="1"/>
</dbReference>
<dbReference type="Gene3D" id="3.30.420.40">
    <property type="match status" value="2"/>
</dbReference>
<dbReference type="SUPFAM" id="SSF53067">
    <property type="entry name" value="Actin-like ATPase domain"/>
    <property type="match status" value="2"/>
</dbReference>
<dbReference type="STRING" id="360412.LARV_01501"/>
<dbReference type="InterPro" id="IPR043129">
    <property type="entry name" value="ATPase_NBD"/>
</dbReference>
<name>A0A0S7BHY2_9CHLR</name>
<keyword evidence="2" id="KW-0808">Transferase</keyword>
<evidence type="ECO:0000313" key="3">
    <source>
        <dbReference type="Proteomes" id="UP000055060"/>
    </source>
</evidence>
<keyword evidence="3" id="KW-1185">Reference proteome</keyword>
<dbReference type="InterPro" id="IPR052519">
    <property type="entry name" value="Euk-type_GlcNAc_Kinase"/>
</dbReference>
<dbReference type="PANTHER" id="PTHR43190:SF3">
    <property type="entry name" value="N-ACETYL-D-GLUCOSAMINE KINASE"/>
    <property type="match status" value="1"/>
</dbReference>
<evidence type="ECO:0000313" key="2">
    <source>
        <dbReference type="EMBL" id="GAP13746.1"/>
    </source>
</evidence>
<dbReference type="PANTHER" id="PTHR43190">
    <property type="entry name" value="N-ACETYL-D-GLUCOSAMINE KINASE"/>
    <property type="match status" value="1"/>
</dbReference>
<protein>
    <submittedName>
        <fullName evidence="2">Predicted N-acetylglucosamine kinase</fullName>
    </submittedName>
</protein>
<proteinExistence type="predicted"/>
<dbReference type="InterPro" id="IPR002731">
    <property type="entry name" value="ATPase_BadF"/>
</dbReference>